<comment type="similarity">
    <text evidence="3">Belongs to the HTP reductase family.</text>
</comment>
<evidence type="ECO:0000256" key="13">
    <source>
        <dbReference type="SAM" id="MobiDB-lite"/>
    </source>
</evidence>
<dbReference type="AlphaFoldDB" id="A0A1L0B066"/>
<comment type="pathway">
    <text evidence="2">Cofactor biosynthesis; riboflavin biosynthesis.</text>
</comment>
<dbReference type="GO" id="GO:0008703">
    <property type="term" value="F:5-amino-6-(5-phosphoribosylamino)uracil reductase activity"/>
    <property type="evidence" value="ECO:0007669"/>
    <property type="project" value="InterPro"/>
</dbReference>
<keyword evidence="8" id="KW-0560">Oxidoreductase</keyword>
<evidence type="ECO:0000256" key="5">
    <source>
        <dbReference type="ARBA" id="ARBA00015035"/>
    </source>
</evidence>
<evidence type="ECO:0000256" key="10">
    <source>
        <dbReference type="ARBA" id="ARBA00031630"/>
    </source>
</evidence>
<protein>
    <recommendedName>
        <fullName evidence="5">2,5-diamino-6-ribosylamino-4(3H)-pyrimidinone 5'-phosphate reductase</fullName>
        <ecNumber evidence="4">1.1.1.302</ecNumber>
    </recommendedName>
    <alternativeName>
        <fullName evidence="10">2,5-diamino-6-(5-phospho-D-ribosylamino)pyrimidin-4(3H)-one reductase</fullName>
    </alternativeName>
    <alternativeName>
        <fullName evidence="9">2,5-diamino-6-ribitylamino-4(3H)-pyrimidinone 5'-phosphate synthase</fullName>
    </alternativeName>
</protein>
<keyword evidence="7" id="KW-0521">NADP</keyword>
<dbReference type="GO" id="GO:0009231">
    <property type="term" value="P:riboflavin biosynthetic process"/>
    <property type="evidence" value="ECO:0007669"/>
    <property type="project" value="UniProtKB-KW"/>
</dbReference>
<accession>A0A1L0B066</accession>
<dbReference type="PANTHER" id="PTHR38011:SF7">
    <property type="entry name" value="2,5-DIAMINO-6-RIBOSYLAMINO-4(3H)-PYRIMIDINONE 5'-PHOSPHATE REDUCTASE"/>
    <property type="match status" value="1"/>
</dbReference>
<evidence type="ECO:0000256" key="8">
    <source>
        <dbReference type="ARBA" id="ARBA00023002"/>
    </source>
</evidence>
<evidence type="ECO:0000256" key="1">
    <source>
        <dbReference type="ARBA" id="ARBA00003555"/>
    </source>
</evidence>
<organism evidence="15 16">
    <name type="scientific">Hanseniaspora guilliermondii</name>
    <dbReference type="NCBI Taxonomy" id="56406"/>
    <lineage>
        <taxon>Eukaryota</taxon>
        <taxon>Fungi</taxon>
        <taxon>Dikarya</taxon>
        <taxon>Ascomycota</taxon>
        <taxon>Saccharomycotina</taxon>
        <taxon>Saccharomycetes</taxon>
        <taxon>Saccharomycodales</taxon>
        <taxon>Saccharomycodaceae</taxon>
        <taxon>Hanseniaspora</taxon>
    </lineage>
</organism>
<dbReference type="EC" id="1.1.1.302" evidence="4"/>
<evidence type="ECO:0000259" key="14">
    <source>
        <dbReference type="Pfam" id="PF01872"/>
    </source>
</evidence>
<dbReference type="Gene3D" id="3.40.430.10">
    <property type="entry name" value="Dihydrofolate Reductase, subunit A"/>
    <property type="match status" value="1"/>
</dbReference>
<dbReference type="InterPro" id="IPR050765">
    <property type="entry name" value="Riboflavin_Biosynth_HTPR"/>
</dbReference>
<feature type="region of interest" description="Disordered" evidence="13">
    <location>
        <begin position="1"/>
        <end position="21"/>
    </location>
</feature>
<evidence type="ECO:0000256" key="2">
    <source>
        <dbReference type="ARBA" id="ARBA00005104"/>
    </source>
</evidence>
<comment type="function">
    <text evidence="1">Catalyzes an early step in riboflavin biosynthesis, the NADPH-dependent reduction of the ribose side chain of 2,5-diamino-6-ribosylamino-4(3H)-pyrimidinone 5'-phosphate, yielding 2,5-diamino-6-ribitylamino-4(3H)-pyrimidinone 5'-phosphate.</text>
</comment>
<gene>
    <name evidence="15" type="ORF">HGUI_00539</name>
</gene>
<evidence type="ECO:0000256" key="7">
    <source>
        <dbReference type="ARBA" id="ARBA00022857"/>
    </source>
</evidence>
<comment type="catalytic activity">
    <reaction evidence="11">
        <text>2,5-diamino-6-(1-D-ribitylamino)pyrimidin-4(3H)-one 5'-phosphate + NAD(+) = 2,5-diamino-6-(1-D-ribosylamino)pyrimidin-4(3H)-one 5'-phosphate + NADH + H(+)</text>
        <dbReference type="Rhea" id="RHEA:27274"/>
        <dbReference type="ChEBI" id="CHEBI:15378"/>
        <dbReference type="ChEBI" id="CHEBI:57540"/>
        <dbReference type="ChEBI" id="CHEBI:57945"/>
        <dbReference type="ChEBI" id="CHEBI:58890"/>
        <dbReference type="ChEBI" id="CHEBI:59545"/>
        <dbReference type="EC" id="1.1.1.302"/>
    </reaction>
</comment>
<dbReference type="OrthoDB" id="5432at2759"/>
<proteinExistence type="inferred from homology"/>
<dbReference type="InterPro" id="IPR024072">
    <property type="entry name" value="DHFR-like_dom_sf"/>
</dbReference>
<dbReference type="EMBL" id="FQNF01000006">
    <property type="protein sequence ID" value="SGZ38339.1"/>
    <property type="molecule type" value="Genomic_DNA"/>
</dbReference>
<dbReference type="InterPro" id="IPR002734">
    <property type="entry name" value="RibDG_C"/>
</dbReference>
<dbReference type="SUPFAM" id="SSF53597">
    <property type="entry name" value="Dihydrofolate reductase-like"/>
    <property type="match status" value="1"/>
</dbReference>
<feature type="domain" description="Bacterial bifunctional deaminase-reductase C-terminal" evidence="14">
    <location>
        <begin position="117"/>
        <end position="337"/>
    </location>
</feature>
<name>A0A1L0B066_9ASCO</name>
<evidence type="ECO:0000256" key="4">
    <source>
        <dbReference type="ARBA" id="ARBA00012851"/>
    </source>
</evidence>
<dbReference type="PANTHER" id="PTHR38011">
    <property type="entry name" value="DIHYDROFOLATE REDUCTASE FAMILY PROTEIN (AFU_ORTHOLOGUE AFUA_8G06820)"/>
    <property type="match status" value="1"/>
</dbReference>
<evidence type="ECO:0000313" key="15">
    <source>
        <dbReference type="EMBL" id="SGZ38339.1"/>
    </source>
</evidence>
<dbReference type="Proteomes" id="UP000183365">
    <property type="component" value="Unassembled WGS sequence"/>
</dbReference>
<evidence type="ECO:0000256" key="3">
    <source>
        <dbReference type="ARBA" id="ARBA00009723"/>
    </source>
</evidence>
<keyword evidence="16" id="KW-1185">Reference proteome</keyword>
<reference evidence="16" key="1">
    <citation type="submission" date="2016-11" db="EMBL/GenBank/DDBJ databases">
        <authorList>
            <person name="Guldener U."/>
        </authorList>
    </citation>
    <scope>NUCLEOTIDE SEQUENCE [LARGE SCALE GENOMIC DNA]</scope>
</reference>
<dbReference type="Pfam" id="PF01872">
    <property type="entry name" value="RibD_C"/>
    <property type="match status" value="1"/>
</dbReference>
<sequence length="342" mass="39926">MFNKKKTGKNKILQLQQDEDHKKDLTPKKRKLIIPHEDHKKPPVTQNTTNYNDIDLSKYSNDPLLTSTNNVTFLKQILDDKRHLVSNLDTTISDEDKIIVRMMLSIKNFLPKPDDFHITLTYAQSLDSKIGYRFKKTPISHIETKQMTHFLRYHHDGIVVGYNTFIEDNPNLNLKFYEDTMNFFLKKSNKKIIPIILDPKMKIKNHIKEKTNINLKNNYLNEKGSKAIFVCLESCFEKIDEQWLDVLSVPDEIYYNMHELFRYISERKPIKSFMIEGGASIINHMLEQNEKDEFIDTLIITIAPIFLGDKAVQVSPGINKKLGLRNVEWVKGTTDTVILSKK</sequence>
<keyword evidence="6" id="KW-0686">Riboflavin biosynthesis</keyword>
<dbReference type="VEuPathDB" id="FungiDB:HGUI_00539"/>
<evidence type="ECO:0000313" key="16">
    <source>
        <dbReference type="Proteomes" id="UP000183365"/>
    </source>
</evidence>
<comment type="catalytic activity">
    <reaction evidence="12">
        <text>2,5-diamino-6-(1-D-ribitylamino)pyrimidin-4(3H)-one 5'-phosphate + NADP(+) = 2,5-diamino-6-(1-D-ribosylamino)pyrimidin-4(3H)-one 5'-phosphate + NADPH + H(+)</text>
        <dbReference type="Rhea" id="RHEA:27278"/>
        <dbReference type="ChEBI" id="CHEBI:15378"/>
        <dbReference type="ChEBI" id="CHEBI:57783"/>
        <dbReference type="ChEBI" id="CHEBI:58349"/>
        <dbReference type="ChEBI" id="CHEBI:58890"/>
        <dbReference type="ChEBI" id="CHEBI:59545"/>
        <dbReference type="EC" id="1.1.1.302"/>
    </reaction>
</comment>
<evidence type="ECO:0000256" key="12">
    <source>
        <dbReference type="ARBA" id="ARBA00049020"/>
    </source>
</evidence>
<evidence type="ECO:0000256" key="9">
    <source>
        <dbReference type="ARBA" id="ARBA00030073"/>
    </source>
</evidence>
<evidence type="ECO:0000256" key="6">
    <source>
        <dbReference type="ARBA" id="ARBA00022619"/>
    </source>
</evidence>
<evidence type="ECO:0000256" key="11">
    <source>
        <dbReference type="ARBA" id="ARBA00047550"/>
    </source>
</evidence>